<organism evidence="3 4">
    <name type="scientific">Candidatus Gemmiger avistercoris</name>
    <dbReference type="NCBI Taxonomy" id="2838606"/>
    <lineage>
        <taxon>Bacteria</taxon>
        <taxon>Bacillati</taxon>
        <taxon>Bacillota</taxon>
        <taxon>Clostridia</taxon>
        <taxon>Eubacteriales</taxon>
        <taxon>Gemmiger</taxon>
    </lineage>
</organism>
<reference evidence="3" key="1">
    <citation type="journal article" date="2021" name="PeerJ">
        <title>Extensive microbial diversity within the chicken gut microbiome revealed by metagenomics and culture.</title>
        <authorList>
            <person name="Gilroy R."/>
            <person name="Ravi A."/>
            <person name="Getino M."/>
            <person name="Pursley I."/>
            <person name="Horton D.L."/>
            <person name="Alikhan N.F."/>
            <person name="Baker D."/>
            <person name="Gharbi K."/>
            <person name="Hall N."/>
            <person name="Watson M."/>
            <person name="Adriaenssens E.M."/>
            <person name="Foster-Nyarko E."/>
            <person name="Jarju S."/>
            <person name="Secka A."/>
            <person name="Antonio M."/>
            <person name="Oren A."/>
            <person name="Chaudhuri R.R."/>
            <person name="La Ragione R."/>
            <person name="Hildebrand F."/>
            <person name="Pallen M.J."/>
        </authorList>
    </citation>
    <scope>NUCLEOTIDE SEQUENCE</scope>
    <source>
        <strain evidence="3">CHK188-11489</strain>
    </source>
</reference>
<keyword evidence="2" id="KW-0732">Signal</keyword>
<name>A0A9D2FIG2_9FIRM</name>
<dbReference type="Proteomes" id="UP000824105">
    <property type="component" value="Unassembled WGS sequence"/>
</dbReference>
<gene>
    <name evidence="3" type="ORF">H9724_00125</name>
</gene>
<comment type="caution">
    <text evidence="3">The sequence shown here is derived from an EMBL/GenBank/DDBJ whole genome shotgun (WGS) entry which is preliminary data.</text>
</comment>
<protein>
    <submittedName>
        <fullName evidence="3">Uncharacterized protein</fullName>
    </submittedName>
</protein>
<dbReference type="EMBL" id="DXBF01000002">
    <property type="protein sequence ID" value="HIZ61167.1"/>
    <property type="molecule type" value="Genomic_DNA"/>
</dbReference>
<reference evidence="3" key="2">
    <citation type="submission" date="2021-04" db="EMBL/GenBank/DDBJ databases">
        <authorList>
            <person name="Gilroy R."/>
        </authorList>
    </citation>
    <scope>NUCLEOTIDE SEQUENCE</scope>
    <source>
        <strain evidence="3">CHK188-11489</strain>
    </source>
</reference>
<accession>A0A9D2FIG2</accession>
<feature type="compositionally biased region" description="Basic and acidic residues" evidence="1">
    <location>
        <begin position="69"/>
        <end position="82"/>
    </location>
</feature>
<proteinExistence type="predicted"/>
<evidence type="ECO:0000256" key="2">
    <source>
        <dbReference type="SAM" id="SignalP"/>
    </source>
</evidence>
<evidence type="ECO:0000313" key="3">
    <source>
        <dbReference type="EMBL" id="HIZ61167.1"/>
    </source>
</evidence>
<feature type="signal peptide" evidence="2">
    <location>
        <begin position="1"/>
        <end position="30"/>
    </location>
</feature>
<dbReference type="AlphaFoldDB" id="A0A9D2FIG2"/>
<sequence length="301" mass="32487">MNLWQHPRRVWTACVAVVLACAAAPAVFLAAVDASALGRREPVAEPYTAPTPQGEDYYILRQLSARKEQQELDGAGRTDPLRPEGPGPKMYIQAQNGLEEMTPAYDQREVVESALQNLAAGGVLAARWVDWATDWGDGTEDTAPAVYESYNGYYDLTMPYYATDSLGFVTLKRFALEEGALYTAFSMTMDSRTGAVTQLWISAPREGDSAPPAPDADALRAFAAQAGLEALGDWAVPENCPYPNALYSRNGEALIAAAVAPYRFNGWSSVSAAGNAVSSDRWALNLTLQPCAPEELPQTTP</sequence>
<feature type="chain" id="PRO_5038846081" evidence="2">
    <location>
        <begin position="31"/>
        <end position="301"/>
    </location>
</feature>
<feature type="region of interest" description="Disordered" evidence="1">
    <location>
        <begin position="69"/>
        <end position="91"/>
    </location>
</feature>
<evidence type="ECO:0000313" key="4">
    <source>
        <dbReference type="Proteomes" id="UP000824105"/>
    </source>
</evidence>
<evidence type="ECO:0000256" key="1">
    <source>
        <dbReference type="SAM" id="MobiDB-lite"/>
    </source>
</evidence>